<dbReference type="Pfam" id="PF06908">
    <property type="entry name" value="YpsA"/>
    <property type="match status" value="1"/>
</dbReference>
<dbReference type="AlphaFoldDB" id="A0A645HLB1"/>
<gene>
    <name evidence="1" type="ORF">SDC9_183912</name>
</gene>
<sequence>MPFGSDETCPKCRALKNKLQEETVALIKDFGVIHFISGMALGVDMFAAEIILGLQKSYPNLTLECALPCGTQAEKWNQEQKNRYFSILEQCDKVTLLQPLYTDDCMRKRNEYMADQSDYVIGVWDGTPSGTANTIAYAKQKQKKIVCVDPNTCKSRKIGF</sequence>
<comment type="caution">
    <text evidence="1">The sequence shown here is derived from an EMBL/GenBank/DDBJ whole genome shotgun (WGS) entry which is preliminary data.</text>
</comment>
<evidence type="ECO:0000313" key="1">
    <source>
        <dbReference type="EMBL" id="MPN36403.1"/>
    </source>
</evidence>
<organism evidence="1">
    <name type="scientific">bioreactor metagenome</name>
    <dbReference type="NCBI Taxonomy" id="1076179"/>
    <lineage>
        <taxon>unclassified sequences</taxon>
        <taxon>metagenomes</taxon>
        <taxon>ecological metagenomes</taxon>
    </lineage>
</organism>
<name>A0A645HLB1_9ZZZZ</name>
<dbReference type="PANTHER" id="PTHR38440:SF1">
    <property type="entry name" value="UPF0398 PROTEIN SPR0331"/>
    <property type="match status" value="1"/>
</dbReference>
<dbReference type="PANTHER" id="PTHR38440">
    <property type="entry name" value="UPF0398 PROTEIN YPSA"/>
    <property type="match status" value="1"/>
</dbReference>
<accession>A0A645HLB1</accession>
<dbReference type="InterPro" id="IPR010697">
    <property type="entry name" value="YspA"/>
</dbReference>
<dbReference type="Gene3D" id="3.40.50.450">
    <property type="match status" value="1"/>
</dbReference>
<dbReference type="SUPFAM" id="SSF102405">
    <property type="entry name" value="MCP/YpsA-like"/>
    <property type="match status" value="1"/>
</dbReference>
<reference evidence="1" key="1">
    <citation type="submission" date="2019-08" db="EMBL/GenBank/DDBJ databases">
        <authorList>
            <person name="Kucharzyk K."/>
            <person name="Murdoch R.W."/>
            <person name="Higgins S."/>
            <person name="Loffler F."/>
        </authorList>
    </citation>
    <scope>NUCLEOTIDE SEQUENCE</scope>
</reference>
<dbReference type="EMBL" id="VSSQ01090517">
    <property type="protein sequence ID" value="MPN36403.1"/>
    <property type="molecule type" value="Genomic_DNA"/>
</dbReference>
<protein>
    <recommendedName>
        <fullName evidence="2">DUF1273 domain-containing protein</fullName>
    </recommendedName>
</protein>
<evidence type="ECO:0008006" key="2">
    <source>
        <dbReference type="Google" id="ProtNLM"/>
    </source>
</evidence>
<proteinExistence type="predicted"/>